<evidence type="ECO:0000313" key="2">
    <source>
        <dbReference type="EMBL" id="VDI50769.1"/>
    </source>
</evidence>
<evidence type="ECO:0008006" key="4">
    <source>
        <dbReference type="Google" id="ProtNLM"/>
    </source>
</evidence>
<proteinExistence type="predicted"/>
<organism evidence="2 3">
    <name type="scientific">Mytilus galloprovincialis</name>
    <name type="common">Mediterranean mussel</name>
    <dbReference type="NCBI Taxonomy" id="29158"/>
    <lineage>
        <taxon>Eukaryota</taxon>
        <taxon>Metazoa</taxon>
        <taxon>Spiralia</taxon>
        <taxon>Lophotrochozoa</taxon>
        <taxon>Mollusca</taxon>
        <taxon>Bivalvia</taxon>
        <taxon>Autobranchia</taxon>
        <taxon>Pteriomorphia</taxon>
        <taxon>Mytilida</taxon>
        <taxon>Mytiloidea</taxon>
        <taxon>Mytilidae</taxon>
        <taxon>Mytilinae</taxon>
        <taxon>Mytilus</taxon>
    </lineage>
</organism>
<comment type="caution">
    <text evidence="2">The sequence shown here is derived from an EMBL/GenBank/DDBJ whole genome shotgun (WGS) entry which is preliminary data.</text>
</comment>
<gene>
    <name evidence="2" type="ORF">MGAL_10B084652</name>
</gene>
<dbReference type="SUPFAM" id="SSF49854">
    <property type="entry name" value="Spermadhesin, CUB domain"/>
    <property type="match status" value="1"/>
</dbReference>
<evidence type="ECO:0000256" key="1">
    <source>
        <dbReference type="SAM" id="SignalP"/>
    </source>
</evidence>
<dbReference type="Gene3D" id="2.60.120.290">
    <property type="entry name" value="Spermadhesin, CUB domain"/>
    <property type="match status" value="1"/>
</dbReference>
<dbReference type="InterPro" id="IPR035914">
    <property type="entry name" value="Sperma_CUB_dom_sf"/>
</dbReference>
<feature type="signal peptide" evidence="1">
    <location>
        <begin position="1"/>
        <end position="24"/>
    </location>
</feature>
<keyword evidence="3" id="KW-1185">Reference proteome</keyword>
<dbReference type="AlphaFoldDB" id="A0A8B6FKV0"/>
<name>A0A8B6FKV0_MYTGA</name>
<dbReference type="EMBL" id="UYJE01006992">
    <property type="protein sequence ID" value="VDI50769.1"/>
    <property type="molecule type" value="Genomic_DNA"/>
</dbReference>
<evidence type="ECO:0000313" key="3">
    <source>
        <dbReference type="Proteomes" id="UP000596742"/>
    </source>
</evidence>
<sequence>MERMLPRETCWLLWMLYLTTIYLSQTGGQDCRYIFNNSLLTTVSPGIFGTPGFGSRKYPVGRRCHYIFIGKPDERVEMKFTKFNVQGVAPLHLQRERHSNAFQLEAINGTYTKDNLKQNPLTNTETITMIDFSDIMQP</sequence>
<dbReference type="Proteomes" id="UP000596742">
    <property type="component" value="Unassembled WGS sequence"/>
</dbReference>
<accession>A0A8B6FKV0</accession>
<keyword evidence="1" id="KW-0732">Signal</keyword>
<feature type="chain" id="PRO_5032517844" description="CUB domain-containing protein" evidence="1">
    <location>
        <begin position="25"/>
        <end position="138"/>
    </location>
</feature>
<dbReference type="OrthoDB" id="6022136at2759"/>
<reference evidence="2" key="1">
    <citation type="submission" date="2018-11" db="EMBL/GenBank/DDBJ databases">
        <authorList>
            <person name="Alioto T."/>
            <person name="Alioto T."/>
        </authorList>
    </citation>
    <scope>NUCLEOTIDE SEQUENCE</scope>
</reference>
<protein>
    <recommendedName>
        <fullName evidence="4">CUB domain-containing protein</fullName>
    </recommendedName>
</protein>